<dbReference type="PANTHER" id="PTHR47738:SF3">
    <property type="entry name" value="PHOSPHOTRANSFERASE SYSTEM MANNITOL_FRUCTOSE-SPECIFIC IIA DOMAIN CONTAINING PROTEIN"/>
    <property type="match status" value="1"/>
</dbReference>
<dbReference type="InterPro" id="IPR051541">
    <property type="entry name" value="PTS_SugarTrans_NitroReg"/>
</dbReference>
<feature type="domain" description="PTS EIIA type-2" evidence="1">
    <location>
        <begin position="7"/>
        <end position="154"/>
    </location>
</feature>
<organism evidence="2 3">
    <name type="scientific">Chelatococcus composti</name>
    <dbReference type="NCBI Taxonomy" id="1743235"/>
    <lineage>
        <taxon>Bacteria</taxon>
        <taxon>Pseudomonadati</taxon>
        <taxon>Pseudomonadota</taxon>
        <taxon>Alphaproteobacteria</taxon>
        <taxon>Hyphomicrobiales</taxon>
        <taxon>Chelatococcaceae</taxon>
        <taxon>Chelatococcus</taxon>
    </lineage>
</organism>
<sequence length="154" mass="16121">MHDSILQHLDPEAICLGVEATSGREVISLLAGRLAALGRVRESFADAVLAREASMPTGLPLGGDLNIAVPHTDPEHVVTPSLALATLVRPVSFGSMDDPDEQIPVGVVMMLALADKNAQIDMLREVAELIQRPGALAALAAATSPDDIFAVLRA</sequence>
<evidence type="ECO:0000313" key="2">
    <source>
        <dbReference type="EMBL" id="MBB6169566.1"/>
    </source>
</evidence>
<dbReference type="Pfam" id="PF00359">
    <property type="entry name" value="PTS_EIIA_2"/>
    <property type="match status" value="1"/>
</dbReference>
<name>A0A841KI13_9HYPH</name>
<dbReference type="Gene3D" id="3.40.930.10">
    <property type="entry name" value="Mannitol-specific EII, Chain A"/>
    <property type="match status" value="1"/>
</dbReference>
<keyword evidence="3" id="KW-1185">Reference proteome</keyword>
<proteinExistence type="predicted"/>
<gene>
    <name evidence="2" type="ORF">HNQ73_003216</name>
</gene>
<dbReference type="RefSeq" id="WP_183336078.1">
    <property type="nucleotide sequence ID" value="NZ_BMHX01000008.1"/>
</dbReference>
<protein>
    <submittedName>
        <fullName evidence="2">PTS system galactitol-specific IIA component</fullName>
    </submittedName>
</protein>
<dbReference type="InterPro" id="IPR002178">
    <property type="entry name" value="PTS_EIIA_type-2_dom"/>
</dbReference>
<dbReference type="EMBL" id="JACHEH010000008">
    <property type="protein sequence ID" value="MBB6169566.1"/>
    <property type="molecule type" value="Genomic_DNA"/>
</dbReference>
<dbReference type="PROSITE" id="PS51094">
    <property type="entry name" value="PTS_EIIA_TYPE_2"/>
    <property type="match status" value="1"/>
</dbReference>
<dbReference type="InterPro" id="IPR016152">
    <property type="entry name" value="PTrfase/Anion_transptr"/>
</dbReference>
<accession>A0A841KI13</accession>
<evidence type="ECO:0000259" key="1">
    <source>
        <dbReference type="PROSITE" id="PS51094"/>
    </source>
</evidence>
<dbReference type="AlphaFoldDB" id="A0A841KI13"/>
<dbReference type="SUPFAM" id="SSF55804">
    <property type="entry name" value="Phoshotransferase/anion transport protein"/>
    <property type="match status" value="1"/>
</dbReference>
<dbReference type="Proteomes" id="UP000588017">
    <property type="component" value="Unassembled WGS sequence"/>
</dbReference>
<evidence type="ECO:0000313" key="3">
    <source>
        <dbReference type="Proteomes" id="UP000588017"/>
    </source>
</evidence>
<dbReference type="PANTHER" id="PTHR47738">
    <property type="entry name" value="PTS SYSTEM FRUCTOSE-LIKE EIIA COMPONENT-RELATED"/>
    <property type="match status" value="1"/>
</dbReference>
<dbReference type="CDD" id="cd00211">
    <property type="entry name" value="PTS_IIA_fru"/>
    <property type="match status" value="1"/>
</dbReference>
<comment type="caution">
    <text evidence="2">The sequence shown here is derived from an EMBL/GenBank/DDBJ whole genome shotgun (WGS) entry which is preliminary data.</text>
</comment>
<reference evidence="2 3" key="1">
    <citation type="submission" date="2020-08" db="EMBL/GenBank/DDBJ databases">
        <title>Genomic Encyclopedia of Type Strains, Phase IV (KMG-IV): sequencing the most valuable type-strain genomes for metagenomic binning, comparative biology and taxonomic classification.</title>
        <authorList>
            <person name="Goeker M."/>
        </authorList>
    </citation>
    <scope>NUCLEOTIDE SEQUENCE [LARGE SCALE GENOMIC DNA]</scope>
    <source>
        <strain evidence="2 3">DSM 101465</strain>
    </source>
</reference>